<sequence>MLAILSPAKTLLEEKSAVRTTAPRFEHETHELLEILREQSPENLAKLMGISEELAEKNYQRFQRFSTAKAYPALYLFRGDVYRGLDADTLSPDEILYLKKHLRILSGLYGLLRPLDRIKPYRLEMGTRLLNGRGKNLYAFWGDEIQKQLEKEASDGILINLASQEYSKVIHRDTTALTVYDVDFRELREGEFKMISFFAKHARGEMARFMAANKVRTVEELKHFNLSGYQFHKGLSQEHKLVFTR</sequence>
<dbReference type="Pfam" id="PF03883">
    <property type="entry name" value="H2O2_YaaD"/>
    <property type="match status" value="1"/>
</dbReference>
<reference evidence="2" key="1">
    <citation type="submission" date="2021-04" db="EMBL/GenBank/DDBJ databases">
        <title>Proteiniclasticum sedimins sp. nov., an obligate anaerobic bacterium isolated from anaerobic sludge.</title>
        <authorList>
            <person name="Liu J."/>
        </authorList>
    </citation>
    <scope>NUCLEOTIDE SEQUENCE</scope>
    <source>
        <strain evidence="2">BAD-10</strain>
    </source>
</reference>
<proteinExistence type="inferred from homology"/>
<dbReference type="InterPro" id="IPR005583">
    <property type="entry name" value="YaaA"/>
</dbReference>
<evidence type="ECO:0000256" key="1">
    <source>
        <dbReference type="HAMAP-Rule" id="MF_00652"/>
    </source>
</evidence>
<dbReference type="PANTHER" id="PTHR30283">
    <property type="entry name" value="PEROXIDE STRESS RESPONSE PROTEIN YAAA"/>
    <property type="match status" value="1"/>
</dbReference>
<evidence type="ECO:0000313" key="2">
    <source>
        <dbReference type="EMBL" id="MBR0575363.1"/>
    </source>
</evidence>
<comment type="caution">
    <text evidence="2">The sequence shown here is derived from an EMBL/GenBank/DDBJ whole genome shotgun (WGS) entry which is preliminary data.</text>
</comment>
<dbReference type="GO" id="GO:0033194">
    <property type="term" value="P:response to hydroperoxide"/>
    <property type="evidence" value="ECO:0007669"/>
    <property type="project" value="TreeGrafter"/>
</dbReference>
<evidence type="ECO:0000313" key="3">
    <source>
        <dbReference type="Proteomes" id="UP000675379"/>
    </source>
</evidence>
<dbReference type="AlphaFoldDB" id="A0A941CPD0"/>
<gene>
    <name evidence="2" type="primary">yaaA</name>
    <name evidence="2" type="ORF">KCG48_03315</name>
</gene>
<accession>A0A941CPD0</accession>
<dbReference type="PANTHER" id="PTHR30283:SF4">
    <property type="entry name" value="PEROXIDE STRESS RESISTANCE PROTEIN YAAA"/>
    <property type="match status" value="1"/>
</dbReference>
<keyword evidence="3" id="KW-1185">Reference proteome</keyword>
<organism evidence="2 3">
    <name type="scientific">Proteiniclasticum sediminis</name>
    <dbReference type="NCBI Taxonomy" id="2804028"/>
    <lineage>
        <taxon>Bacteria</taxon>
        <taxon>Bacillati</taxon>
        <taxon>Bacillota</taxon>
        <taxon>Clostridia</taxon>
        <taxon>Eubacteriales</taxon>
        <taxon>Clostridiaceae</taxon>
        <taxon>Proteiniclasticum</taxon>
    </lineage>
</organism>
<dbReference type="NCBIfam" id="NF002543">
    <property type="entry name" value="PRK02101.1-4"/>
    <property type="match status" value="1"/>
</dbReference>
<dbReference type="HAMAP" id="MF_00652">
    <property type="entry name" value="UPF0246"/>
    <property type="match status" value="1"/>
</dbReference>
<comment type="similarity">
    <text evidence="1">Belongs to the UPF0246 family.</text>
</comment>
<name>A0A941CPD0_9CLOT</name>
<dbReference type="RefSeq" id="WP_211799887.1">
    <property type="nucleotide sequence ID" value="NZ_JAGSCS010000003.1"/>
</dbReference>
<dbReference type="EMBL" id="JAGSCS010000003">
    <property type="protein sequence ID" value="MBR0575363.1"/>
    <property type="molecule type" value="Genomic_DNA"/>
</dbReference>
<protein>
    <recommendedName>
        <fullName evidence="1">UPF0246 protein KCG48_03315</fullName>
    </recommendedName>
</protein>
<dbReference type="NCBIfam" id="NF002542">
    <property type="entry name" value="PRK02101.1-3"/>
    <property type="match status" value="1"/>
</dbReference>
<dbReference type="GO" id="GO:0005829">
    <property type="term" value="C:cytosol"/>
    <property type="evidence" value="ECO:0007669"/>
    <property type="project" value="TreeGrafter"/>
</dbReference>
<dbReference type="Proteomes" id="UP000675379">
    <property type="component" value="Unassembled WGS sequence"/>
</dbReference>